<protein>
    <submittedName>
        <fullName evidence="1">Uncharacterized protein</fullName>
    </submittedName>
</protein>
<keyword evidence="2" id="KW-1185">Reference proteome</keyword>
<dbReference type="EMBL" id="CM047589">
    <property type="protein sequence ID" value="KAI9920244.1"/>
    <property type="molecule type" value="Genomic_DNA"/>
</dbReference>
<reference evidence="1 2" key="1">
    <citation type="journal article" date="2022" name="bioRxiv">
        <title>The genome of the oomycete Peronosclerospora sorghi, a cosmopolitan pathogen of maize and sorghum, is inflated with dispersed pseudogenes.</title>
        <authorList>
            <person name="Fletcher K."/>
            <person name="Martin F."/>
            <person name="Isakeit T."/>
            <person name="Cavanaugh K."/>
            <person name="Magill C."/>
            <person name="Michelmore R."/>
        </authorList>
    </citation>
    <scope>NUCLEOTIDE SEQUENCE [LARGE SCALE GENOMIC DNA]</scope>
    <source>
        <strain evidence="1">P6</strain>
    </source>
</reference>
<evidence type="ECO:0000313" key="1">
    <source>
        <dbReference type="EMBL" id="KAI9920244.1"/>
    </source>
</evidence>
<organism evidence="1 2">
    <name type="scientific">Peronosclerospora sorghi</name>
    <dbReference type="NCBI Taxonomy" id="230839"/>
    <lineage>
        <taxon>Eukaryota</taxon>
        <taxon>Sar</taxon>
        <taxon>Stramenopiles</taxon>
        <taxon>Oomycota</taxon>
        <taxon>Peronosporomycetes</taxon>
        <taxon>Peronosporales</taxon>
        <taxon>Peronosporaceae</taxon>
        <taxon>Peronosclerospora</taxon>
    </lineage>
</organism>
<dbReference type="Proteomes" id="UP001163321">
    <property type="component" value="Chromosome 10"/>
</dbReference>
<proteinExistence type="predicted"/>
<gene>
    <name evidence="1" type="ORF">PsorP6_016025</name>
</gene>
<accession>A0ACC0WN01</accession>
<name>A0ACC0WN01_9STRA</name>
<comment type="caution">
    <text evidence="1">The sequence shown here is derived from an EMBL/GenBank/DDBJ whole genome shotgun (WGS) entry which is preliminary data.</text>
</comment>
<sequence length="86" mass="9354">MMDEGHKSKRTTSAINSPENEKVQKVVTDMITTGLLNSFPATSVDASASPVATSSREQQELHQLETALDAIAQCASASEWTRLYQN</sequence>
<evidence type="ECO:0000313" key="2">
    <source>
        <dbReference type="Proteomes" id="UP001163321"/>
    </source>
</evidence>